<dbReference type="EMBL" id="CAMGYJ010000006">
    <property type="protein sequence ID" value="CAI0428640.1"/>
    <property type="molecule type" value="Genomic_DNA"/>
</dbReference>
<reference evidence="6" key="1">
    <citation type="submission" date="2022-08" db="EMBL/GenBank/DDBJ databases">
        <authorList>
            <person name="Gutierrez-Valencia J."/>
        </authorList>
    </citation>
    <scope>NUCLEOTIDE SEQUENCE</scope>
</reference>
<sequence length="336" mass="37655">MATLGRAGRKQQGFFRGVFDRNKNRPPPPAFLRFPTSRQTFRLVIALLAFIALAPPVFFHFRLRRLQQLQLRKCGWLNHPPLVCAHGGDTTNAFPNTVAAYQSALRSHVDCIEIDVSRSSDGVLFALHDRDLQQISGNHTARVGHFSMKELEKLDIIQQSALEFGEQKIPTVADALTLVSSSVRQVILDAKVGPPSYERGLAKDILSVVGKAKCRNCVIWAKSDSLARDLIKLTSDVAVGYIVMKDPNTGRRSNLLRMKEARVVGVYHPLVDEGLVRILQGRQKKVYTWTVDDVESMRKMLVEGVDAIVTNQASLLQRLMQDIRGECREEGFSLPR</sequence>
<evidence type="ECO:0000256" key="1">
    <source>
        <dbReference type="ARBA" id="ARBA00012247"/>
    </source>
</evidence>
<dbReference type="GO" id="GO:0006071">
    <property type="term" value="P:glycerol metabolic process"/>
    <property type="evidence" value="ECO:0007669"/>
    <property type="project" value="UniProtKB-KW"/>
</dbReference>
<keyword evidence="4" id="KW-0472">Membrane</keyword>
<evidence type="ECO:0000256" key="4">
    <source>
        <dbReference type="SAM" id="Phobius"/>
    </source>
</evidence>
<keyword evidence="4" id="KW-0812">Transmembrane</keyword>
<name>A0AAV0L4X2_9ROSI</name>
<evidence type="ECO:0000256" key="3">
    <source>
        <dbReference type="ARBA" id="ARBA00047512"/>
    </source>
</evidence>
<dbReference type="InterPro" id="IPR030395">
    <property type="entry name" value="GP_PDE_dom"/>
</dbReference>
<dbReference type="PROSITE" id="PS51704">
    <property type="entry name" value="GP_PDE"/>
    <property type="match status" value="1"/>
</dbReference>
<organism evidence="6 7">
    <name type="scientific">Linum tenue</name>
    <dbReference type="NCBI Taxonomy" id="586396"/>
    <lineage>
        <taxon>Eukaryota</taxon>
        <taxon>Viridiplantae</taxon>
        <taxon>Streptophyta</taxon>
        <taxon>Embryophyta</taxon>
        <taxon>Tracheophyta</taxon>
        <taxon>Spermatophyta</taxon>
        <taxon>Magnoliopsida</taxon>
        <taxon>eudicotyledons</taxon>
        <taxon>Gunneridae</taxon>
        <taxon>Pentapetalae</taxon>
        <taxon>rosids</taxon>
        <taxon>fabids</taxon>
        <taxon>Malpighiales</taxon>
        <taxon>Linaceae</taxon>
        <taxon>Linum</taxon>
    </lineage>
</organism>
<dbReference type="CDD" id="cd08556">
    <property type="entry name" value="GDPD"/>
    <property type="match status" value="1"/>
</dbReference>
<feature type="transmembrane region" description="Helical" evidence="4">
    <location>
        <begin position="41"/>
        <end position="63"/>
    </location>
</feature>
<dbReference type="Pfam" id="PF03009">
    <property type="entry name" value="GDPD"/>
    <property type="match status" value="1"/>
</dbReference>
<evidence type="ECO:0000313" key="6">
    <source>
        <dbReference type="EMBL" id="CAI0428640.1"/>
    </source>
</evidence>
<dbReference type="GO" id="GO:0006629">
    <property type="term" value="P:lipid metabolic process"/>
    <property type="evidence" value="ECO:0007669"/>
    <property type="project" value="InterPro"/>
</dbReference>
<protein>
    <recommendedName>
        <fullName evidence="1">glycerophosphodiester phosphodiesterase</fullName>
        <ecNumber evidence="1">3.1.4.46</ecNumber>
    </recommendedName>
</protein>
<dbReference type="PANTHER" id="PTHR47449:SF2">
    <property type="entry name" value="GLYCEROPHOSPHODIESTER PHOSPHODIESTERASE GDPD4"/>
    <property type="match status" value="1"/>
</dbReference>
<evidence type="ECO:0000313" key="7">
    <source>
        <dbReference type="Proteomes" id="UP001154282"/>
    </source>
</evidence>
<dbReference type="SUPFAM" id="SSF51695">
    <property type="entry name" value="PLC-like phosphodiesterases"/>
    <property type="match status" value="1"/>
</dbReference>
<comment type="caution">
    <text evidence="6">The sequence shown here is derived from an EMBL/GenBank/DDBJ whole genome shotgun (WGS) entry which is preliminary data.</text>
</comment>
<evidence type="ECO:0000256" key="2">
    <source>
        <dbReference type="ARBA" id="ARBA00022798"/>
    </source>
</evidence>
<dbReference type="GO" id="GO:0008889">
    <property type="term" value="F:glycerophosphodiester phosphodiesterase activity"/>
    <property type="evidence" value="ECO:0007669"/>
    <property type="project" value="UniProtKB-EC"/>
</dbReference>
<dbReference type="Gene3D" id="3.20.20.190">
    <property type="entry name" value="Phosphatidylinositol (PI) phosphodiesterase"/>
    <property type="match status" value="1"/>
</dbReference>
<comment type="catalytic activity">
    <reaction evidence="3">
        <text>a sn-glycero-3-phosphodiester + H2O = an alcohol + sn-glycerol 3-phosphate + H(+)</text>
        <dbReference type="Rhea" id="RHEA:12969"/>
        <dbReference type="ChEBI" id="CHEBI:15377"/>
        <dbReference type="ChEBI" id="CHEBI:15378"/>
        <dbReference type="ChEBI" id="CHEBI:30879"/>
        <dbReference type="ChEBI" id="CHEBI:57597"/>
        <dbReference type="ChEBI" id="CHEBI:83408"/>
        <dbReference type="EC" id="3.1.4.46"/>
    </reaction>
</comment>
<dbReference type="InterPro" id="IPR044236">
    <property type="entry name" value="GDPD4"/>
</dbReference>
<evidence type="ECO:0000259" key="5">
    <source>
        <dbReference type="PROSITE" id="PS51704"/>
    </source>
</evidence>
<accession>A0AAV0L4X2</accession>
<feature type="domain" description="GP-PDE" evidence="5">
    <location>
        <begin position="81"/>
        <end position="320"/>
    </location>
</feature>
<dbReference type="Proteomes" id="UP001154282">
    <property type="component" value="Unassembled WGS sequence"/>
</dbReference>
<keyword evidence="4" id="KW-1133">Transmembrane helix</keyword>
<proteinExistence type="predicted"/>
<keyword evidence="7" id="KW-1185">Reference proteome</keyword>
<dbReference type="AlphaFoldDB" id="A0AAV0L4X2"/>
<gene>
    <name evidence="6" type="ORF">LITE_LOCUS21757</name>
</gene>
<dbReference type="PANTHER" id="PTHR47449">
    <property type="entry name" value="GLYCEROPHOSPHODIESTER PHOSPHODIESTERASE GDPD4"/>
    <property type="match status" value="1"/>
</dbReference>
<dbReference type="InterPro" id="IPR017946">
    <property type="entry name" value="PLC-like_Pdiesterase_TIM-brl"/>
</dbReference>
<keyword evidence="2" id="KW-0319">Glycerol metabolism</keyword>
<dbReference type="EC" id="3.1.4.46" evidence="1"/>